<evidence type="ECO:0000313" key="2">
    <source>
        <dbReference type="Proteomes" id="UP000184164"/>
    </source>
</evidence>
<protein>
    <submittedName>
        <fullName evidence="1">Uncharacterized protein</fullName>
    </submittedName>
</protein>
<reference evidence="1 2" key="1">
    <citation type="submission" date="2016-11" db="EMBL/GenBank/DDBJ databases">
        <authorList>
            <person name="Jaros S."/>
            <person name="Januszkiewicz K."/>
            <person name="Wedrychowicz H."/>
        </authorList>
    </citation>
    <scope>NUCLEOTIDE SEQUENCE [LARGE SCALE GENOMIC DNA]</scope>
    <source>
        <strain evidence="1 2">DSM 26910</strain>
    </source>
</reference>
<accession>A0A1M4XNV4</accession>
<proteinExistence type="predicted"/>
<name>A0A1M4XNV4_9BACT</name>
<organism evidence="1 2">
    <name type="scientific">Mariniphaga anaerophila</name>
    <dbReference type="NCBI Taxonomy" id="1484053"/>
    <lineage>
        <taxon>Bacteria</taxon>
        <taxon>Pseudomonadati</taxon>
        <taxon>Bacteroidota</taxon>
        <taxon>Bacteroidia</taxon>
        <taxon>Marinilabiliales</taxon>
        <taxon>Prolixibacteraceae</taxon>
        <taxon>Mariniphaga</taxon>
    </lineage>
</organism>
<dbReference type="RefSeq" id="WP_073000027.1">
    <property type="nucleotide sequence ID" value="NZ_FQUM01000003.1"/>
</dbReference>
<keyword evidence="2" id="KW-1185">Reference proteome</keyword>
<dbReference type="Proteomes" id="UP000184164">
    <property type="component" value="Unassembled WGS sequence"/>
</dbReference>
<gene>
    <name evidence="1" type="ORF">SAMN05444274_10367</name>
</gene>
<evidence type="ECO:0000313" key="1">
    <source>
        <dbReference type="EMBL" id="SHE95110.1"/>
    </source>
</evidence>
<dbReference type="AlphaFoldDB" id="A0A1M4XNV4"/>
<dbReference type="STRING" id="1484053.SAMN05444274_10367"/>
<dbReference type="OrthoDB" id="1120849at2"/>
<sequence>MKTRMYFLGIFLLALVMGVSARVKLNEAITGNSLTDFGKYTITKSETPMVVNELAVTTYELKYENTANPVRIGVVKEKKCTTFLVKSEQFEVQYSCNKGSFGVQKMDKKYRELPAVACDSKFNKTSFYAQRVICQSLKTEEELLGLIACYFPNLVEEQYHAQF</sequence>
<dbReference type="EMBL" id="FQUM01000003">
    <property type="protein sequence ID" value="SHE95110.1"/>
    <property type="molecule type" value="Genomic_DNA"/>
</dbReference>